<dbReference type="InterPro" id="IPR051461">
    <property type="entry name" value="UPF0750_membrane"/>
</dbReference>
<comment type="caution">
    <text evidence="8">The sequence shown here is derived from an EMBL/GenBank/DDBJ whole genome shotgun (WGS) entry which is preliminary data.</text>
</comment>
<keyword evidence="5 6" id="KW-0472">Membrane</keyword>
<evidence type="ECO:0000256" key="6">
    <source>
        <dbReference type="SAM" id="Phobius"/>
    </source>
</evidence>
<dbReference type="AlphaFoldDB" id="A0A412AV25"/>
<evidence type="ECO:0000256" key="2">
    <source>
        <dbReference type="ARBA" id="ARBA00022475"/>
    </source>
</evidence>
<reference evidence="8 9" key="1">
    <citation type="submission" date="2018-08" db="EMBL/GenBank/DDBJ databases">
        <title>A genome reference for cultivated species of the human gut microbiota.</title>
        <authorList>
            <person name="Zou Y."/>
            <person name="Xue W."/>
            <person name="Luo G."/>
        </authorList>
    </citation>
    <scope>NUCLEOTIDE SEQUENCE [LARGE SCALE GENOMIC DNA]</scope>
    <source>
        <strain evidence="8 9">AF28-26</strain>
    </source>
</reference>
<keyword evidence="2" id="KW-1003">Cell membrane</keyword>
<feature type="transmembrane region" description="Helical" evidence="6">
    <location>
        <begin position="99"/>
        <end position="116"/>
    </location>
</feature>
<proteinExistence type="predicted"/>
<feature type="transmembrane region" description="Helical" evidence="6">
    <location>
        <begin position="75"/>
        <end position="93"/>
    </location>
</feature>
<dbReference type="InterPro" id="IPR015867">
    <property type="entry name" value="N-reg_PII/ATP_PRibTrfase_C"/>
</dbReference>
<feature type="transmembrane region" description="Helical" evidence="6">
    <location>
        <begin position="155"/>
        <end position="177"/>
    </location>
</feature>
<evidence type="ECO:0000256" key="4">
    <source>
        <dbReference type="ARBA" id="ARBA00022989"/>
    </source>
</evidence>
<evidence type="ECO:0000256" key="3">
    <source>
        <dbReference type="ARBA" id="ARBA00022692"/>
    </source>
</evidence>
<feature type="transmembrane region" description="Helical" evidence="6">
    <location>
        <begin position="53"/>
        <end position="70"/>
    </location>
</feature>
<evidence type="ECO:0000259" key="7">
    <source>
        <dbReference type="Pfam" id="PF10035"/>
    </source>
</evidence>
<accession>A0A412AV25</accession>
<protein>
    <submittedName>
        <fullName evidence="8">YitT family protein</fullName>
    </submittedName>
</protein>
<feature type="domain" description="DUF2179" evidence="7">
    <location>
        <begin position="265"/>
        <end position="319"/>
    </location>
</feature>
<organism evidence="8 9">
    <name type="scientific">[Clostridium] leptum</name>
    <dbReference type="NCBI Taxonomy" id="1535"/>
    <lineage>
        <taxon>Bacteria</taxon>
        <taxon>Bacillati</taxon>
        <taxon>Bacillota</taxon>
        <taxon>Clostridia</taxon>
        <taxon>Eubacteriales</taxon>
        <taxon>Oscillospiraceae</taxon>
        <taxon>Oscillospiraceae incertae sedis</taxon>
    </lineage>
</organism>
<dbReference type="PANTHER" id="PTHR33545:SF5">
    <property type="entry name" value="UPF0750 MEMBRANE PROTEIN YITT"/>
    <property type="match status" value="1"/>
</dbReference>
<feature type="transmembrane region" description="Helical" evidence="6">
    <location>
        <begin position="189"/>
        <end position="212"/>
    </location>
</feature>
<dbReference type="EMBL" id="QRTC01000060">
    <property type="protein sequence ID" value="RGQ35889.1"/>
    <property type="molecule type" value="Genomic_DNA"/>
</dbReference>
<comment type="subcellular location">
    <subcellularLocation>
        <location evidence="1">Cell membrane</location>
        <topology evidence="1">Multi-pass membrane protein</topology>
    </subcellularLocation>
</comment>
<dbReference type="Gene3D" id="3.30.70.120">
    <property type="match status" value="1"/>
</dbReference>
<dbReference type="Proteomes" id="UP000284751">
    <property type="component" value="Unassembled WGS sequence"/>
</dbReference>
<evidence type="ECO:0000313" key="9">
    <source>
        <dbReference type="Proteomes" id="UP000284751"/>
    </source>
</evidence>
<sequence>MLSPEFQRLNSFPQKCRSTNYRKYLIVSFYFSEQKIFKGGKIVNKLQNLVKDYTVITLSTLFMALGVYYFKFPNNFTFGGLTGLCVVLSRVLLISPSDINLVLNCILILLGFAFLGKSFGIRTIYASTLLSCLIFLFDNFFPLKISLTKEPLLDLIFAILLPAAGSAVLFCTGASSGGTDIIAKIMKKYIGLNMGYALLFSDFVITLSAFFVFDINTALYSCLGLVMKSLVVDNIMENINLCKSFYIVCDEYDEICNYIINQLHRSATVINAQGAYSNRSNYIVFTVLKKHQAILLCRFIKNNRLNSFVLVANTNQIIGNGFFN</sequence>
<dbReference type="PIRSF" id="PIRSF006483">
    <property type="entry name" value="Membrane_protein_YitT"/>
    <property type="match status" value="1"/>
</dbReference>
<name>A0A412AV25_9FIRM</name>
<dbReference type="InterPro" id="IPR003740">
    <property type="entry name" value="YitT"/>
</dbReference>
<evidence type="ECO:0000256" key="1">
    <source>
        <dbReference type="ARBA" id="ARBA00004651"/>
    </source>
</evidence>
<dbReference type="PANTHER" id="PTHR33545">
    <property type="entry name" value="UPF0750 MEMBRANE PROTEIN YITT-RELATED"/>
    <property type="match status" value="1"/>
</dbReference>
<dbReference type="CDD" id="cd16380">
    <property type="entry name" value="YitT_C"/>
    <property type="match status" value="1"/>
</dbReference>
<dbReference type="Pfam" id="PF10035">
    <property type="entry name" value="DUF2179"/>
    <property type="match status" value="1"/>
</dbReference>
<gene>
    <name evidence="8" type="ORF">DWY99_12115</name>
</gene>
<keyword evidence="4 6" id="KW-1133">Transmembrane helix</keyword>
<evidence type="ECO:0000313" key="8">
    <source>
        <dbReference type="EMBL" id="RGQ35889.1"/>
    </source>
</evidence>
<feature type="transmembrane region" description="Helical" evidence="6">
    <location>
        <begin position="123"/>
        <end position="143"/>
    </location>
</feature>
<dbReference type="InterPro" id="IPR019264">
    <property type="entry name" value="DUF2179"/>
</dbReference>
<keyword evidence="3 6" id="KW-0812">Transmembrane</keyword>
<dbReference type="Pfam" id="PF02588">
    <property type="entry name" value="YitT_membrane"/>
    <property type="match status" value="1"/>
</dbReference>
<dbReference type="GO" id="GO:0005886">
    <property type="term" value="C:plasma membrane"/>
    <property type="evidence" value="ECO:0007669"/>
    <property type="project" value="UniProtKB-SubCell"/>
</dbReference>
<evidence type="ECO:0000256" key="5">
    <source>
        <dbReference type="ARBA" id="ARBA00023136"/>
    </source>
</evidence>